<evidence type="ECO:0000313" key="2">
    <source>
        <dbReference type="Proteomes" id="UP000324222"/>
    </source>
</evidence>
<proteinExistence type="predicted"/>
<keyword evidence="2" id="KW-1185">Reference proteome</keyword>
<name>A0A5B7G0I5_PORTR</name>
<dbReference type="EMBL" id="VSRR010011732">
    <property type="protein sequence ID" value="MPC53580.1"/>
    <property type="molecule type" value="Genomic_DNA"/>
</dbReference>
<comment type="caution">
    <text evidence="1">The sequence shown here is derived from an EMBL/GenBank/DDBJ whole genome shotgun (WGS) entry which is preliminary data.</text>
</comment>
<protein>
    <submittedName>
        <fullName evidence="1">Uncharacterized protein</fullName>
    </submittedName>
</protein>
<reference evidence="1 2" key="1">
    <citation type="submission" date="2019-05" db="EMBL/GenBank/DDBJ databases">
        <title>Another draft genome of Portunus trituberculatus and its Hox gene families provides insights of decapod evolution.</title>
        <authorList>
            <person name="Jeong J.-H."/>
            <person name="Song I."/>
            <person name="Kim S."/>
            <person name="Choi T."/>
            <person name="Kim D."/>
            <person name="Ryu S."/>
            <person name="Kim W."/>
        </authorList>
    </citation>
    <scope>NUCLEOTIDE SEQUENCE [LARGE SCALE GENOMIC DNA]</scope>
    <source>
        <tissue evidence="1">Muscle</tissue>
    </source>
</reference>
<dbReference type="Proteomes" id="UP000324222">
    <property type="component" value="Unassembled WGS sequence"/>
</dbReference>
<evidence type="ECO:0000313" key="1">
    <source>
        <dbReference type="EMBL" id="MPC53580.1"/>
    </source>
</evidence>
<sequence>MFPKQEKMSPRRRDTCTHTCDACFSHTRSCSSMNLEIGSVSQISSWTPHWSASLCTNTQHATLRSPGGRSNVTKLSLLVPGISLVNPSCAFCRSLWHASASSTDTCRTISSSRCHRRVFCLSDSLLADRGAATRTACVCCSSDWNHGRGPAKDKKKKVRKRPT</sequence>
<gene>
    <name evidence="1" type="ORF">E2C01_047477</name>
</gene>
<organism evidence="1 2">
    <name type="scientific">Portunus trituberculatus</name>
    <name type="common">Swimming crab</name>
    <name type="synonym">Neptunus trituberculatus</name>
    <dbReference type="NCBI Taxonomy" id="210409"/>
    <lineage>
        <taxon>Eukaryota</taxon>
        <taxon>Metazoa</taxon>
        <taxon>Ecdysozoa</taxon>
        <taxon>Arthropoda</taxon>
        <taxon>Crustacea</taxon>
        <taxon>Multicrustacea</taxon>
        <taxon>Malacostraca</taxon>
        <taxon>Eumalacostraca</taxon>
        <taxon>Eucarida</taxon>
        <taxon>Decapoda</taxon>
        <taxon>Pleocyemata</taxon>
        <taxon>Brachyura</taxon>
        <taxon>Eubrachyura</taxon>
        <taxon>Portunoidea</taxon>
        <taxon>Portunidae</taxon>
        <taxon>Portuninae</taxon>
        <taxon>Portunus</taxon>
    </lineage>
</organism>
<dbReference type="AlphaFoldDB" id="A0A5B7G0I5"/>
<accession>A0A5B7G0I5</accession>